<evidence type="ECO:0000259" key="1">
    <source>
        <dbReference type="Pfam" id="PF01370"/>
    </source>
</evidence>
<dbReference type="EMBL" id="CAADRA010001110">
    <property type="protein sequence ID" value="VFT81599.1"/>
    <property type="molecule type" value="Genomic_DNA"/>
</dbReference>
<dbReference type="Pfam" id="PF01370">
    <property type="entry name" value="Epimerase"/>
    <property type="match status" value="1"/>
</dbReference>
<keyword evidence="4" id="KW-1185">Reference proteome</keyword>
<dbReference type="PANTHER" id="PTHR48079:SF6">
    <property type="entry name" value="NAD(P)-BINDING DOMAIN-CONTAINING PROTEIN-RELATED"/>
    <property type="match status" value="1"/>
</dbReference>
<reference evidence="3 4" key="1">
    <citation type="submission" date="2019-03" db="EMBL/GenBank/DDBJ databases">
        <authorList>
            <person name="Gaulin E."/>
            <person name="Dumas B."/>
        </authorList>
    </citation>
    <scope>NUCLEOTIDE SEQUENCE [LARGE SCALE GENOMIC DNA]</scope>
    <source>
        <strain evidence="3">CBS 568.67</strain>
    </source>
</reference>
<dbReference type="InterPro" id="IPR001509">
    <property type="entry name" value="Epimerase_deHydtase"/>
</dbReference>
<dbReference type="EMBL" id="VJMH01001110">
    <property type="protein sequence ID" value="KAF0713159.1"/>
    <property type="molecule type" value="Genomic_DNA"/>
</dbReference>
<gene>
    <name evidence="3" type="primary">Aste57867_4489</name>
    <name evidence="2" type="ORF">As57867_004476</name>
    <name evidence="3" type="ORF">ASTE57867_4489</name>
</gene>
<proteinExistence type="predicted"/>
<protein>
    <submittedName>
        <fullName evidence="3">Aste57867_4489 protein</fullName>
    </submittedName>
</protein>
<dbReference type="GO" id="GO:0005737">
    <property type="term" value="C:cytoplasm"/>
    <property type="evidence" value="ECO:0007669"/>
    <property type="project" value="TreeGrafter"/>
</dbReference>
<evidence type="ECO:0000313" key="2">
    <source>
        <dbReference type="EMBL" id="KAF0713159.1"/>
    </source>
</evidence>
<dbReference type="InterPro" id="IPR036291">
    <property type="entry name" value="NAD(P)-bd_dom_sf"/>
</dbReference>
<dbReference type="Proteomes" id="UP000332933">
    <property type="component" value="Unassembled WGS sequence"/>
</dbReference>
<dbReference type="GO" id="GO:0004029">
    <property type="term" value="F:aldehyde dehydrogenase (NAD+) activity"/>
    <property type="evidence" value="ECO:0007669"/>
    <property type="project" value="TreeGrafter"/>
</dbReference>
<dbReference type="InterPro" id="IPR051783">
    <property type="entry name" value="NAD(P)-dependent_oxidoreduct"/>
</dbReference>
<evidence type="ECO:0000313" key="3">
    <source>
        <dbReference type="EMBL" id="VFT81599.1"/>
    </source>
</evidence>
<dbReference type="SUPFAM" id="SSF51735">
    <property type="entry name" value="NAD(P)-binding Rossmann-fold domains"/>
    <property type="match status" value="1"/>
</dbReference>
<reference evidence="2" key="2">
    <citation type="submission" date="2019-06" db="EMBL/GenBank/DDBJ databases">
        <title>Genomics analysis of Aphanomyces spp. identifies a new class of oomycete effector associated with host adaptation.</title>
        <authorList>
            <person name="Gaulin E."/>
        </authorList>
    </citation>
    <scope>NUCLEOTIDE SEQUENCE</scope>
    <source>
        <strain evidence="2">CBS 578.67</strain>
    </source>
</reference>
<name>A0A485KD59_9STRA</name>
<evidence type="ECO:0000313" key="4">
    <source>
        <dbReference type="Proteomes" id="UP000332933"/>
    </source>
</evidence>
<dbReference type="PANTHER" id="PTHR48079">
    <property type="entry name" value="PROTEIN YEEZ"/>
    <property type="match status" value="1"/>
</dbReference>
<dbReference type="AlphaFoldDB" id="A0A485KD59"/>
<accession>A0A485KD59</accession>
<dbReference type="OrthoDB" id="66400at2759"/>
<feature type="domain" description="NAD-dependent epimerase/dehydratase" evidence="1">
    <location>
        <begin position="6"/>
        <end position="228"/>
    </location>
</feature>
<dbReference type="Gene3D" id="3.40.50.720">
    <property type="entry name" value="NAD(P)-binding Rossmann-like Domain"/>
    <property type="match status" value="1"/>
</dbReference>
<organism evidence="3 4">
    <name type="scientific">Aphanomyces stellatus</name>
    <dbReference type="NCBI Taxonomy" id="120398"/>
    <lineage>
        <taxon>Eukaryota</taxon>
        <taxon>Sar</taxon>
        <taxon>Stramenopiles</taxon>
        <taxon>Oomycota</taxon>
        <taxon>Saprolegniomycetes</taxon>
        <taxon>Saprolegniales</taxon>
        <taxon>Verrucalvaceae</taxon>
        <taxon>Aphanomyces</taxon>
    </lineage>
</organism>
<sequence length="327" mass="35238">MSKTAFITGATGFLGQHLVDVLVRDGHIVIAFVRGSSKTAALEALGVQCVVGNMHDAASIAAAMPMDVDLVIHAAANLTAWQPKHSDQWEDNVVATQAMCDAALKRHAKRFVFVSSITSYGVASTVWTEDMAQEGHRSGLHYAATKLAAEEHVRDATRQGLHAVIVNPCHILGPYDTQMWSRLFILISKNALDGIPPGGGSFAYGPHVARAILAAAEKGRVGHNYILGGPNASFQDLLVTAAAALGKEETRAPLPRPLFLFLGWAYDWYSYLITGSEPPLTYEGAVLTTASMFADSSKAKTELGYTTMPLDEMVRDTISWLKTQDLV</sequence>